<keyword evidence="3" id="KW-0210">Decarboxylase</keyword>
<dbReference type="GO" id="GO:0004058">
    <property type="term" value="F:aromatic-L-amino-acid decarboxylase activity"/>
    <property type="evidence" value="ECO:0007669"/>
    <property type="project" value="UniProtKB-ARBA"/>
</dbReference>
<accession>A0A7W8Z0D6</accession>
<keyword evidence="4 6" id="KW-0663">Pyridoxal phosphate</keyword>
<dbReference type="Gene3D" id="3.40.640.10">
    <property type="entry name" value="Type I PLP-dependent aspartate aminotransferase-like (Major domain)"/>
    <property type="match status" value="1"/>
</dbReference>
<dbReference type="AlphaFoldDB" id="A0A7W8Z0D6"/>
<dbReference type="RefSeq" id="WP_184608419.1">
    <property type="nucleotide sequence ID" value="NZ_BOOS01000035.1"/>
</dbReference>
<keyword evidence="10" id="KW-1185">Reference proteome</keyword>
<evidence type="ECO:0000256" key="4">
    <source>
        <dbReference type="ARBA" id="ARBA00022898"/>
    </source>
</evidence>
<feature type="region of interest" description="Disordered" evidence="8">
    <location>
        <begin position="1"/>
        <end position="31"/>
    </location>
</feature>
<feature type="compositionally biased region" description="Polar residues" evidence="8">
    <location>
        <begin position="1"/>
        <end position="22"/>
    </location>
</feature>
<sequence>MTSSLSDVQSSFPKPATGESTQPPTPALTAAFDPGRFHDGAADIVSRLTTYLGDRSVRGLDLQHPETLLKAARELMTLERQGIADFDADRVNQIVDLYTETGIPVHSPGYMGRQFSGVVPLASLMDLVGSVVNQPSSFYEAGQLPNVAERLMAEELNRFIGWDRDRFAMVTTSGGSLANMTALLAARNRAFPQIWTAGADSTPGRPAIAVSEEAHYSVTRAAGVLGIGERQIIRLPVDRAGRIRPDLAAPVLDEAHRRGLRPFCLVASAGTTSMGAFDPLEELAALARRYGLWLHVDGAHGASLLLSDRHRHRLRGIEQADSLTWDAHKMLFMPAPCTLLFYRDKAAARGAFRQRASYVFDDEPDVYSAYDSADKNFECTKRPMIMPLWTVWSVYGPALFAQKIDRLCAVTRQAHEMVAAEPDFAVAHEPESNILCFRYRPDGLDPATVHRLQLEIRNRIRDGGRFFISKVDIDGTAALRVVVMNHLINADHLAMLITEIRDIGQRVLRASATARHDQRKGSHS</sequence>
<evidence type="ECO:0000256" key="6">
    <source>
        <dbReference type="PIRSR" id="PIRSR602129-50"/>
    </source>
</evidence>
<proteinExistence type="inferred from homology"/>
<dbReference type="PANTHER" id="PTHR45677">
    <property type="entry name" value="GLUTAMATE DECARBOXYLASE-RELATED"/>
    <property type="match status" value="1"/>
</dbReference>
<dbReference type="InterPro" id="IPR002129">
    <property type="entry name" value="PyrdxlP-dep_de-COase"/>
</dbReference>
<keyword evidence="5 7" id="KW-0456">Lyase</keyword>
<comment type="cofactor">
    <cofactor evidence="1 6 7">
        <name>pyridoxal 5'-phosphate</name>
        <dbReference type="ChEBI" id="CHEBI:597326"/>
    </cofactor>
</comment>
<reference evidence="9 10" key="1">
    <citation type="submission" date="2020-08" db="EMBL/GenBank/DDBJ databases">
        <title>Sequencing the genomes of 1000 actinobacteria strains.</title>
        <authorList>
            <person name="Klenk H.-P."/>
        </authorList>
    </citation>
    <scope>NUCLEOTIDE SEQUENCE [LARGE SCALE GENOMIC DNA]</scope>
    <source>
        <strain evidence="9 10">DSM 45790</strain>
    </source>
</reference>
<dbReference type="GO" id="GO:0033983">
    <property type="term" value="F:diaminobutyrate decarboxylase activity"/>
    <property type="evidence" value="ECO:0007669"/>
    <property type="project" value="UniProtKB-EC"/>
</dbReference>
<dbReference type="Proteomes" id="UP000588112">
    <property type="component" value="Unassembled WGS sequence"/>
</dbReference>
<dbReference type="SUPFAM" id="SSF53383">
    <property type="entry name" value="PLP-dependent transferases"/>
    <property type="match status" value="1"/>
</dbReference>
<comment type="similarity">
    <text evidence="2 7">Belongs to the group II decarboxylase family.</text>
</comment>
<evidence type="ECO:0000256" key="3">
    <source>
        <dbReference type="ARBA" id="ARBA00022793"/>
    </source>
</evidence>
<dbReference type="GO" id="GO:0005737">
    <property type="term" value="C:cytoplasm"/>
    <property type="evidence" value="ECO:0007669"/>
    <property type="project" value="TreeGrafter"/>
</dbReference>
<evidence type="ECO:0000256" key="8">
    <source>
        <dbReference type="SAM" id="MobiDB-lite"/>
    </source>
</evidence>
<gene>
    <name evidence="9" type="ORF">BJ981_000855</name>
</gene>
<evidence type="ECO:0000313" key="10">
    <source>
        <dbReference type="Proteomes" id="UP000588112"/>
    </source>
</evidence>
<dbReference type="Pfam" id="PF00282">
    <property type="entry name" value="Pyridoxal_deC"/>
    <property type="match status" value="1"/>
</dbReference>
<dbReference type="PANTHER" id="PTHR45677:SF8">
    <property type="entry name" value="CYSTEINE SULFINIC ACID DECARBOXYLASE"/>
    <property type="match status" value="1"/>
</dbReference>
<name>A0A7W8Z0D6_9ACTN</name>
<feature type="modified residue" description="N6-(pyridoxal phosphate)lysine" evidence="6">
    <location>
        <position position="329"/>
    </location>
</feature>
<evidence type="ECO:0000256" key="5">
    <source>
        <dbReference type="ARBA" id="ARBA00023239"/>
    </source>
</evidence>
<protein>
    <submittedName>
        <fullName evidence="9">L-2,4-diaminobutyrate decarboxylase</fullName>
        <ecNumber evidence="9">4.1.1.86</ecNumber>
    </submittedName>
</protein>
<dbReference type="Gene3D" id="3.90.1150.170">
    <property type="match status" value="1"/>
</dbReference>
<evidence type="ECO:0000313" key="9">
    <source>
        <dbReference type="EMBL" id="MBB5625156.1"/>
    </source>
</evidence>
<comment type="caution">
    <text evidence="9">The sequence shown here is derived from an EMBL/GenBank/DDBJ whole genome shotgun (WGS) entry which is preliminary data.</text>
</comment>
<dbReference type="EMBL" id="JACHBR010000001">
    <property type="protein sequence ID" value="MBB5625156.1"/>
    <property type="molecule type" value="Genomic_DNA"/>
</dbReference>
<dbReference type="EC" id="4.1.1.86" evidence="9"/>
<dbReference type="InterPro" id="IPR015421">
    <property type="entry name" value="PyrdxlP-dep_Trfase_major"/>
</dbReference>
<dbReference type="GO" id="GO:0019752">
    <property type="term" value="P:carboxylic acid metabolic process"/>
    <property type="evidence" value="ECO:0007669"/>
    <property type="project" value="InterPro"/>
</dbReference>
<dbReference type="InterPro" id="IPR015424">
    <property type="entry name" value="PyrdxlP-dep_Trfase"/>
</dbReference>
<dbReference type="GO" id="GO:0030170">
    <property type="term" value="F:pyridoxal phosphate binding"/>
    <property type="evidence" value="ECO:0007669"/>
    <property type="project" value="InterPro"/>
</dbReference>
<organism evidence="9 10">
    <name type="scientific">Sphaerisporangium krabiense</name>
    <dbReference type="NCBI Taxonomy" id="763782"/>
    <lineage>
        <taxon>Bacteria</taxon>
        <taxon>Bacillati</taxon>
        <taxon>Actinomycetota</taxon>
        <taxon>Actinomycetes</taxon>
        <taxon>Streptosporangiales</taxon>
        <taxon>Streptosporangiaceae</taxon>
        <taxon>Sphaerisporangium</taxon>
    </lineage>
</organism>
<evidence type="ECO:0000256" key="1">
    <source>
        <dbReference type="ARBA" id="ARBA00001933"/>
    </source>
</evidence>
<evidence type="ECO:0000256" key="2">
    <source>
        <dbReference type="ARBA" id="ARBA00009533"/>
    </source>
</evidence>
<evidence type="ECO:0000256" key="7">
    <source>
        <dbReference type="RuleBase" id="RU000382"/>
    </source>
</evidence>